<keyword evidence="3" id="KW-1003">Cell membrane</keyword>
<feature type="transmembrane region" description="Helical" evidence="11">
    <location>
        <begin position="51"/>
        <end position="71"/>
    </location>
</feature>
<feature type="transmembrane region" description="Helical" evidence="11">
    <location>
        <begin position="299"/>
        <end position="325"/>
    </location>
</feature>
<gene>
    <name evidence="13" type="ORF">QQX02_00640</name>
</gene>
<protein>
    <submittedName>
        <fullName evidence="13">Sodium:proton antiporter</fullName>
    </submittedName>
</protein>
<dbReference type="InterPro" id="IPR018422">
    <property type="entry name" value="Cation/H_exchanger_CPA1"/>
</dbReference>
<dbReference type="InterPro" id="IPR006153">
    <property type="entry name" value="Cation/H_exchanger_TM"/>
</dbReference>
<keyword evidence="5 11" id="KW-1133">Transmembrane helix</keyword>
<keyword evidence="6" id="KW-0915">Sodium</keyword>
<feature type="domain" description="Cation/H+ exchanger transmembrane" evidence="12">
    <location>
        <begin position="13"/>
        <end position="323"/>
    </location>
</feature>
<feature type="transmembrane region" description="Helical" evidence="11">
    <location>
        <begin position="231"/>
        <end position="249"/>
    </location>
</feature>
<evidence type="ECO:0000256" key="11">
    <source>
        <dbReference type="SAM" id="Phobius"/>
    </source>
</evidence>
<feature type="transmembrane region" description="Helical" evidence="11">
    <location>
        <begin position="180"/>
        <end position="201"/>
    </location>
</feature>
<comment type="caution">
    <text evidence="13">The sequence shown here is derived from an EMBL/GenBank/DDBJ whole genome shotgun (WGS) entry which is preliminary data.</text>
</comment>
<organism evidence="13 14">
    <name type="scientific">Demequina muriae</name>
    <dbReference type="NCBI Taxonomy" id="3051664"/>
    <lineage>
        <taxon>Bacteria</taxon>
        <taxon>Bacillati</taxon>
        <taxon>Actinomycetota</taxon>
        <taxon>Actinomycetes</taxon>
        <taxon>Micrococcales</taxon>
        <taxon>Demequinaceae</taxon>
        <taxon>Demequina</taxon>
    </lineage>
</organism>
<accession>A0ABT8GDC0</accession>
<keyword evidence="7" id="KW-0406">Ion transport</keyword>
<dbReference type="Gene3D" id="6.10.140.1330">
    <property type="match status" value="1"/>
</dbReference>
<evidence type="ECO:0000256" key="4">
    <source>
        <dbReference type="ARBA" id="ARBA00022692"/>
    </source>
</evidence>
<keyword evidence="9" id="KW-0739">Sodium transport</keyword>
<dbReference type="EMBL" id="JAUHQA010000001">
    <property type="protein sequence ID" value="MDN4479428.1"/>
    <property type="molecule type" value="Genomic_DNA"/>
</dbReference>
<evidence type="ECO:0000256" key="3">
    <source>
        <dbReference type="ARBA" id="ARBA00022475"/>
    </source>
</evidence>
<keyword evidence="14" id="KW-1185">Reference proteome</keyword>
<evidence type="ECO:0000256" key="7">
    <source>
        <dbReference type="ARBA" id="ARBA00023065"/>
    </source>
</evidence>
<comment type="subcellular location">
    <subcellularLocation>
        <location evidence="1">Cell membrane</location>
        <topology evidence="1">Multi-pass membrane protein</topology>
    </subcellularLocation>
</comment>
<evidence type="ECO:0000256" key="2">
    <source>
        <dbReference type="ARBA" id="ARBA00022448"/>
    </source>
</evidence>
<feature type="transmembrane region" description="Helical" evidence="11">
    <location>
        <begin position="83"/>
        <end position="105"/>
    </location>
</feature>
<evidence type="ECO:0000256" key="5">
    <source>
        <dbReference type="ARBA" id="ARBA00022989"/>
    </source>
</evidence>
<keyword evidence="8 11" id="KW-0472">Membrane</keyword>
<dbReference type="Proteomes" id="UP001172708">
    <property type="component" value="Unassembled WGS sequence"/>
</dbReference>
<evidence type="ECO:0000256" key="8">
    <source>
        <dbReference type="ARBA" id="ARBA00023136"/>
    </source>
</evidence>
<dbReference type="RefSeq" id="WP_301140564.1">
    <property type="nucleotide sequence ID" value="NZ_JAUHQA010000001.1"/>
</dbReference>
<proteinExistence type="predicted"/>
<evidence type="ECO:0000313" key="13">
    <source>
        <dbReference type="EMBL" id="MDN4479428.1"/>
    </source>
</evidence>
<keyword evidence="2" id="KW-0813">Transport</keyword>
<reference evidence="13" key="1">
    <citation type="submission" date="2023-06" db="EMBL/GenBank/DDBJ databases">
        <title>Egi l300058.</title>
        <authorList>
            <person name="Gao L."/>
            <person name="Fang B.-Z."/>
            <person name="Li W.-J."/>
        </authorList>
    </citation>
    <scope>NUCLEOTIDE SEQUENCE</scope>
    <source>
        <strain evidence="13">EGI L300058</strain>
    </source>
</reference>
<dbReference type="Pfam" id="PF00999">
    <property type="entry name" value="Na_H_Exchanger"/>
    <property type="match status" value="1"/>
</dbReference>
<evidence type="ECO:0000256" key="10">
    <source>
        <dbReference type="SAM" id="MobiDB-lite"/>
    </source>
</evidence>
<evidence type="ECO:0000256" key="6">
    <source>
        <dbReference type="ARBA" id="ARBA00023053"/>
    </source>
</evidence>
<evidence type="ECO:0000256" key="1">
    <source>
        <dbReference type="ARBA" id="ARBA00004651"/>
    </source>
</evidence>
<feature type="region of interest" description="Disordered" evidence="10">
    <location>
        <begin position="492"/>
        <end position="531"/>
    </location>
</feature>
<feature type="transmembrane region" description="Helical" evidence="11">
    <location>
        <begin position="433"/>
        <end position="457"/>
    </location>
</feature>
<evidence type="ECO:0000313" key="14">
    <source>
        <dbReference type="Proteomes" id="UP001172708"/>
    </source>
</evidence>
<dbReference type="PANTHER" id="PTHR10110:SF86">
    <property type="entry name" value="SODIUM_HYDROGEN EXCHANGER 7"/>
    <property type="match status" value="1"/>
</dbReference>
<feature type="transmembrane region" description="Helical" evidence="11">
    <location>
        <begin position="208"/>
        <end position="225"/>
    </location>
</feature>
<dbReference type="PANTHER" id="PTHR10110">
    <property type="entry name" value="SODIUM/HYDROGEN EXCHANGER"/>
    <property type="match status" value="1"/>
</dbReference>
<feature type="compositionally biased region" description="Basic and acidic residues" evidence="10">
    <location>
        <begin position="501"/>
        <end position="521"/>
    </location>
</feature>
<sequence length="579" mass="61215">MELLVVGVIALVAIAFATVLSPRLGIASPLVLVALGVGASLVPFGPDLSIDPQFILAGVLPPLLYAAGVAVPATDFRRDFRSIGALSVALTIVTTVLMGAVFYWMFPALSWPWAFALGAIVSPTDAVATAIVKRQGVSPRLVALLEGESLFNDAAALVLLRAAIAATASAVSLWTVAAEFVVSMVLAVIIGWIVGRISLWVRSRMTDVAAATAFSFAVPFIASLPTDALGASGLVAAVVAGLVSGNGAARRLSPQVRRSHQQNWHTAELVLEGAIYLILGLELLQTIEDVSQDDLGVLFAFEAAAMVLVAVLLTRAAFVAPLLVIQRHAAQRSQQVRPRLRKAVNRSGTATGVARTARRLVRRGHPDATRRTRVEAVKRRLARMNADHGYLLRSKLGPREGGVMVWAGMRGVVTVAAAQTLPSDTPGRSLLVLIAYLVAIGSLAIQGGTMSWALTLLKPARAATPEELAVESAGLTEVLDAAVEDEREHLRAVRQKSKGRRAAEADDRADPRTLSPTDDHGFPVSSEASAADEDRDHRIALIKAEREALLDVRALGAFSSASLAAALAQLDAEQIRLEL</sequence>
<keyword evidence="4 11" id="KW-0812">Transmembrane</keyword>
<feature type="transmembrane region" description="Helical" evidence="11">
    <location>
        <begin position="269"/>
        <end position="287"/>
    </location>
</feature>
<evidence type="ECO:0000259" key="12">
    <source>
        <dbReference type="Pfam" id="PF00999"/>
    </source>
</evidence>
<evidence type="ECO:0000256" key="9">
    <source>
        <dbReference type="ARBA" id="ARBA00023201"/>
    </source>
</evidence>
<name>A0ABT8GDC0_9MICO</name>